<name>A0AAJ6DEA5_9MICC</name>
<dbReference type="InterPro" id="IPR015590">
    <property type="entry name" value="Aldehyde_DH_dom"/>
</dbReference>
<dbReference type="InterPro" id="IPR016163">
    <property type="entry name" value="Ald_DH_C"/>
</dbReference>
<dbReference type="AlphaFoldDB" id="A0AAJ6DEA5"/>
<reference evidence="8 9" key="1">
    <citation type="submission" date="2023-03" db="EMBL/GenBank/DDBJ databases">
        <title>Complete genome sequences of several Auritidibacter ignavus strains isolated from ear infections.</title>
        <authorList>
            <person name="Baehr T."/>
            <person name="Baumhoegger A.M."/>
        </authorList>
    </citation>
    <scope>NUCLEOTIDE SEQUENCE [LARGE SCALE GENOMIC DNA]</scope>
    <source>
        <strain evidence="8 9">BABAE-6</strain>
    </source>
</reference>
<evidence type="ECO:0000259" key="7">
    <source>
        <dbReference type="Pfam" id="PF00171"/>
    </source>
</evidence>
<keyword evidence="2 3" id="KW-0560">Oxidoreductase</keyword>
<organism evidence="8 9">
    <name type="scientific">Auritidibacter ignavus</name>
    <dbReference type="NCBI Taxonomy" id="678932"/>
    <lineage>
        <taxon>Bacteria</taxon>
        <taxon>Bacillati</taxon>
        <taxon>Actinomycetota</taxon>
        <taxon>Actinomycetes</taxon>
        <taxon>Micrococcales</taxon>
        <taxon>Micrococcaceae</taxon>
        <taxon>Auritidibacter</taxon>
    </lineage>
</organism>
<dbReference type="GO" id="GO:0004029">
    <property type="term" value="F:aldehyde dehydrogenase (NAD+) activity"/>
    <property type="evidence" value="ECO:0007669"/>
    <property type="project" value="TreeGrafter"/>
</dbReference>
<dbReference type="EMBL" id="CP122566">
    <property type="protein sequence ID" value="WGH92398.1"/>
    <property type="molecule type" value="Genomic_DNA"/>
</dbReference>
<evidence type="ECO:0000256" key="4">
    <source>
        <dbReference type="PIRSR" id="PIRSR036492-1"/>
    </source>
</evidence>
<evidence type="ECO:0000256" key="1">
    <source>
        <dbReference type="ARBA" id="ARBA00009986"/>
    </source>
</evidence>
<comment type="similarity">
    <text evidence="1 3 6">Belongs to the aldehyde dehydrogenase family.</text>
</comment>
<protein>
    <recommendedName>
        <fullName evidence="3">Aldehyde dehydrogenase</fullName>
    </recommendedName>
</protein>
<dbReference type="GO" id="GO:0006081">
    <property type="term" value="P:aldehyde metabolic process"/>
    <property type="evidence" value="ECO:0007669"/>
    <property type="project" value="InterPro"/>
</dbReference>
<dbReference type="InterPro" id="IPR016162">
    <property type="entry name" value="Ald_DH_N"/>
</dbReference>
<dbReference type="GO" id="GO:0005737">
    <property type="term" value="C:cytoplasm"/>
    <property type="evidence" value="ECO:0007669"/>
    <property type="project" value="TreeGrafter"/>
</dbReference>
<dbReference type="Proteomes" id="UP001224674">
    <property type="component" value="Chromosome"/>
</dbReference>
<dbReference type="PIRSF" id="PIRSF036492">
    <property type="entry name" value="ALDH"/>
    <property type="match status" value="1"/>
</dbReference>
<evidence type="ECO:0000256" key="6">
    <source>
        <dbReference type="RuleBase" id="RU003345"/>
    </source>
</evidence>
<evidence type="ECO:0000313" key="8">
    <source>
        <dbReference type="EMBL" id="WGH92398.1"/>
    </source>
</evidence>
<dbReference type="SUPFAM" id="SSF53720">
    <property type="entry name" value="ALDH-like"/>
    <property type="match status" value="1"/>
</dbReference>
<evidence type="ECO:0000313" key="9">
    <source>
        <dbReference type="Proteomes" id="UP001224674"/>
    </source>
</evidence>
<dbReference type="InterPro" id="IPR012394">
    <property type="entry name" value="Aldehyde_DH_NAD(P)"/>
</dbReference>
<evidence type="ECO:0000256" key="2">
    <source>
        <dbReference type="ARBA" id="ARBA00023002"/>
    </source>
</evidence>
<dbReference type="Gene3D" id="3.40.605.10">
    <property type="entry name" value="Aldehyde Dehydrogenase, Chain A, domain 1"/>
    <property type="match status" value="1"/>
</dbReference>
<dbReference type="FunFam" id="3.40.605.10:FF:000004">
    <property type="entry name" value="Aldehyde dehydrogenase"/>
    <property type="match status" value="1"/>
</dbReference>
<proteinExistence type="inferred from homology"/>
<dbReference type="InterPro" id="IPR016161">
    <property type="entry name" value="Ald_DH/histidinol_DH"/>
</dbReference>
<feature type="active site" evidence="4 5">
    <location>
        <position position="212"/>
    </location>
</feature>
<dbReference type="PROSITE" id="PS00687">
    <property type="entry name" value="ALDEHYDE_DEHYDR_GLU"/>
    <property type="match status" value="1"/>
</dbReference>
<accession>A0AAJ6DEA5</accession>
<feature type="domain" description="Aldehyde dehydrogenase" evidence="7">
    <location>
        <begin position="4"/>
        <end position="433"/>
    </location>
</feature>
<dbReference type="InterPro" id="IPR029510">
    <property type="entry name" value="Ald_DH_CS_GLU"/>
</dbReference>
<evidence type="ECO:0000256" key="3">
    <source>
        <dbReference type="PIRNR" id="PIRNR036492"/>
    </source>
</evidence>
<dbReference type="RefSeq" id="WP_279674516.1">
    <property type="nucleotide sequence ID" value="NZ_CP122566.1"/>
</dbReference>
<gene>
    <name evidence="8" type="ORF">QDX21_08710</name>
</gene>
<keyword evidence="9" id="KW-1185">Reference proteome</keyword>
<dbReference type="PANTHER" id="PTHR43570:SF16">
    <property type="entry name" value="ALDEHYDE DEHYDROGENASE TYPE III, ISOFORM Q"/>
    <property type="match status" value="1"/>
</dbReference>
<dbReference type="CDD" id="cd07087">
    <property type="entry name" value="ALDH_F3-13-14_CALDH-like"/>
    <property type="match status" value="1"/>
</dbReference>
<dbReference type="InterPro" id="IPR016160">
    <property type="entry name" value="Ald_DH_CS_CYS"/>
</dbReference>
<dbReference type="PROSITE" id="PS00070">
    <property type="entry name" value="ALDEHYDE_DEHYDR_CYS"/>
    <property type="match status" value="1"/>
</dbReference>
<sequence length="464" mass="50754">MKVSEVQALVGQMREVTASRRAYSRRFRLDQLKGIKALVRDHTQELQQALYHDLGKAPFESTVTEISVIKNEVDHAILHVSDWMEPESVRMPLAYQPATGTIRPRPKGQVLIIGPWNYPVQLVLAPLVAAVSAGNTAVLKPSEKAPATADVLARLIPEYLDPSAVAVVQGGAEVVQALLAEKWDHIFYTGGERVGRIVYEAAAQQLTPVTLELGGKSPAVVSDGPVATIAKRLAWGKFVNAGQTCVAPDYVLAVGDQMRDKLEAELPDVIDEFYESSPESSLDYGRLISPEHTQRLVEMLQQTLDAGAELITGGGYAIEERYLAPTVISRVAPDTAVMAEEIFGPILPIVTVKDIDEAMAFIGERPHPLAAYLFTDRARVRREFEERVIAGSMGFDAPLLQISVPGLPFGGVGPSGIGNYHGKYGFDTFTHYRAEVSKTDQLDTLKAVYPPYGWAKKQLTKRVL</sequence>
<evidence type="ECO:0000256" key="5">
    <source>
        <dbReference type="PROSITE-ProRule" id="PRU10007"/>
    </source>
</evidence>
<dbReference type="Gene3D" id="3.40.309.10">
    <property type="entry name" value="Aldehyde Dehydrogenase, Chain A, domain 2"/>
    <property type="match status" value="1"/>
</dbReference>
<dbReference type="PANTHER" id="PTHR43570">
    <property type="entry name" value="ALDEHYDE DEHYDROGENASE"/>
    <property type="match status" value="1"/>
</dbReference>
<dbReference type="Pfam" id="PF00171">
    <property type="entry name" value="Aldedh"/>
    <property type="match status" value="1"/>
</dbReference>
<feature type="active site" evidence="4">
    <location>
        <position position="245"/>
    </location>
</feature>